<dbReference type="GeneID" id="39588830"/>
<organism evidence="3 4">
    <name type="scientific">Apiotrichum porosum</name>
    <dbReference type="NCBI Taxonomy" id="105984"/>
    <lineage>
        <taxon>Eukaryota</taxon>
        <taxon>Fungi</taxon>
        <taxon>Dikarya</taxon>
        <taxon>Basidiomycota</taxon>
        <taxon>Agaricomycotina</taxon>
        <taxon>Tremellomycetes</taxon>
        <taxon>Trichosporonales</taxon>
        <taxon>Trichosporonaceae</taxon>
        <taxon>Apiotrichum</taxon>
    </lineage>
</organism>
<dbReference type="SUPFAM" id="SSF53474">
    <property type="entry name" value="alpha/beta-Hydrolases"/>
    <property type="match status" value="1"/>
</dbReference>
<dbReference type="EMBL" id="RSCE01000002">
    <property type="protein sequence ID" value="RSH86072.1"/>
    <property type="molecule type" value="Genomic_DNA"/>
</dbReference>
<dbReference type="Pfam" id="PF00135">
    <property type="entry name" value="COesterase"/>
    <property type="match status" value="1"/>
</dbReference>
<dbReference type="RefSeq" id="XP_028478857.1">
    <property type="nucleotide sequence ID" value="XM_028619885.1"/>
</dbReference>
<dbReference type="OrthoDB" id="408631at2759"/>
<evidence type="ECO:0000313" key="3">
    <source>
        <dbReference type="EMBL" id="RSH86072.1"/>
    </source>
</evidence>
<reference evidence="3 4" key="1">
    <citation type="submission" date="2018-11" db="EMBL/GenBank/DDBJ databases">
        <title>Genome sequence of Apiotrichum porosum DSM 27194.</title>
        <authorList>
            <person name="Aliyu H."/>
            <person name="Gorte O."/>
            <person name="Ochsenreither K."/>
        </authorList>
    </citation>
    <scope>NUCLEOTIDE SEQUENCE [LARGE SCALE GENOMIC DNA]</scope>
    <source>
        <strain evidence="3 4">DSM 27194</strain>
    </source>
</reference>
<protein>
    <recommendedName>
        <fullName evidence="2">Carboxylesterase type B domain-containing protein</fullName>
    </recommendedName>
</protein>
<keyword evidence="4" id="KW-1185">Reference proteome</keyword>
<gene>
    <name evidence="3" type="ORF">EHS24_004287</name>
</gene>
<evidence type="ECO:0000313" key="4">
    <source>
        <dbReference type="Proteomes" id="UP000279236"/>
    </source>
</evidence>
<dbReference type="Gene3D" id="3.40.50.1820">
    <property type="entry name" value="alpha/beta hydrolase"/>
    <property type="match status" value="1"/>
</dbReference>
<evidence type="ECO:0000259" key="2">
    <source>
        <dbReference type="Pfam" id="PF00135"/>
    </source>
</evidence>
<dbReference type="STRING" id="105984.A0A427Y4S5"/>
<feature type="domain" description="Carboxylesterase type B" evidence="2">
    <location>
        <begin position="48"/>
        <end position="355"/>
    </location>
</feature>
<name>A0A427Y4S5_9TREE</name>
<sequence length="520" mass="56021">MQAIKQGFAGPSMALSLNRALGIAQSSIPPQYTSQINMGDVTTSEPSLLHLAGGTVRGTIEEHGVRRFLNIPYAAAPVGPNRFAEPAPPAAWEGERDGTKFGPTAPQRPYDSELGKLLNSDGIPGEDILSVNIWTPASAHKRPVAFWIHGGALERGSSAQPVYDGAAFARDGIVFVSINYRLGAEGFSILEGAPTNLGLHDCVAALKWVTREISAAGGDASRITVFGESAGGALVGGLLALPEARPMIANAIIQSGPLEAQPQRKAARVTRALARILKTPATREAWCGLTQEDLVGARRTQAIGTTAMSTVPGFVLTVDDQLPVSPHKKLCDPATDKDIPLLIGSTTDEYRLFLTPEQLAKIGWAAYTAARWFLWCPYSATLALWRNFPGASYGEILGQMLTEHVFRLPAVRVAEANPTTTWMYEFAWNSPVRDLRAAHALEIGFAFDNLNTHEALNLAGKDAPQHLADEMHAVWIRFMKTGKPGWEAYGAEKNVRVFNNESSTQPLPRADIIAGMGFKP</sequence>
<dbReference type="InterPro" id="IPR050309">
    <property type="entry name" value="Type-B_Carboxylest/Lipase"/>
</dbReference>
<dbReference type="AlphaFoldDB" id="A0A427Y4S5"/>
<accession>A0A427Y4S5</accession>
<comment type="caution">
    <text evidence="3">The sequence shown here is derived from an EMBL/GenBank/DDBJ whole genome shotgun (WGS) entry which is preliminary data.</text>
</comment>
<dbReference type="InterPro" id="IPR002018">
    <property type="entry name" value="CarbesteraseB"/>
</dbReference>
<proteinExistence type="predicted"/>
<dbReference type="Proteomes" id="UP000279236">
    <property type="component" value="Unassembled WGS sequence"/>
</dbReference>
<feature type="region of interest" description="Disordered" evidence="1">
    <location>
        <begin position="88"/>
        <end position="109"/>
    </location>
</feature>
<evidence type="ECO:0000256" key="1">
    <source>
        <dbReference type="SAM" id="MobiDB-lite"/>
    </source>
</evidence>
<dbReference type="InterPro" id="IPR029058">
    <property type="entry name" value="AB_hydrolase_fold"/>
</dbReference>
<dbReference type="PANTHER" id="PTHR11559">
    <property type="entry name" value="CARBOXYLESTERASE"/>
    <property type="match status" value="1"/>
</dbReference>